<dbReference type="RefSeq" id="WP_341744275.1">
    <property type="nucleotide sequence ID" value="NZ_CP151406.1"/>
</dbReference>
<name>A0ABZ2XL41_9RHOO</name>
<reference evidence="3 4" key="1">
    <citation type="submission" date="2024-04" db="EMBL/GenBank/DDBJ databases">
        <title>Dissimilatory iodate-reducing microorganisms contribute to the enrichment of iodine in groundwater.</title>
        <authorList>
            <person name="Jiang Z."/>
        </authorList>
    </citation>
    <scope>NUCLEOTIDE SEQUENCE [LARGE SCALE GENOMIC DNA]</scope>
    <source>
        <strain evidence="3 4">NCP973</strain>
    </source>
</reference>
<evidence type="ECO:0008006" key="5">
    <source>
        <dbReference type="Google" id="ProtNLM"/>
    </source>
</evidence>
<dbReference type="Proteomes" id="UP001479520">
    <property type="component" value="Chromosome"/>
</dbReference>
<feature type="chain" id="PRO_5045113375" description="DUF1161 domain-containing protein" evidence="2">
    <location>
        <begin position="20"/>
        <end position="93"/>
    </location>
</feature>
<feature type="region of interest" description="Disordered" evidence="1">
    <location>
        <begin position="74"/>
        <end position="93"/>
    </location>
</feature>
<protein>
    <recommendedName>
        <fullName evidence="5">DUF1161 domain-containing protein</fullName>
    </recommendedName>
</protein>
<keyword evidence="2" id="KW-0732">Signal</keyword>
<evidence type="ECO:0000313" key="3">
    <source>
        <dbReference type="EMBL" id="WZJ22612.1"/>
    </source>
</evidence>
<proteinExistence type="predicted"/>
<accession>A0ABZ2XL41</accession>
<gene>
    <name evidence="3" type="ORF">AADV58_05535</name>
</gene>
<feature type="signal peptide" evidence="2">
    <location>
        <begin position="1"/>
        <end position="19"/>
    </location>
</feature>
<evidence type="ECO:0000256" key="1">
    <source>
        <dbReference type="SAM" id="MobiDB-lite"/>
    </source>
</evidence>
<dbReference type="EMBL" id="CP151406">
    <property type="protein sequence ID" value="WZJ22612.1"/>
    <property type="molecule type" value="Genomic_DNA"/>
</dbReference>
<evidence type="ECO:0000256" key="2">
    <source>
        <dbReference type="SAM" id="SignalP"/>
    </source>
</evidence>
<organism evidence="3 4">
    <name type="scientific">Azonexus hydrophilus</name>
    <dbReference type="NCBI Taxonomy" id="418702"/>
    <lineage>
        <taxon>Bacteria</taxon>
        <taxon>Pseudomonadati</taxon>
        <taxon>Pseudomonadota</taxon>
        <taxon>Betaproteobacteria</taxon>
        <taxon>Rhodocyclales</taxon>
        <taxon>Azonexaceae</taxon>
        <taxon>Azonexus</taxon>
    </lineage>
</organism>
<sequence>MKTPLVLCLSLLLPLSSLANPVPDESCEQIRARITSQIGTLPKPDTELLKTVGVRKDCRFTSAEVYRAGFGEQPKAPYEAPRYRARHGHGEDD</sequence>
<evidence type="ECO:0000313" key="4">
    <source>
        <dbReference type="Proteomes" id="UP001479520"/>
    </source>
</evidence>
<keyword evidence="4" id="KW-1185">Reference proteome</keyword>